<dbReference type="EMBL" id="CP146203">
    <property type="protein sequence ID" value="XBH20405.1"/>
    <property type="molecule type" value="Genomic_DNA"/>
</dbReference>
<evidence type="ECO:0008006" key="3">
    <source>
        <dbReference type="Google" id="ProtNLM"/>
    </source>
</evidence>
<protein>
    <recommendedName>
        <fullName evidence="3">Lipoprotein</fullName>
    </recommendedName>
</protein>
<organism evidence="2">
    <name type="scientific">Jonesiaceae bacterium BS-20</name>
    <dbReference type="NCBI Taxonomy" id="3120821"/>
    <lineage>
        <taxon>Bacteria</taxon>
        <taxon>Bacillati</taxon>
        <taxon>Actinomycetota</taxon>
        <taxon>Actinomycetes</taxon>
        <taxon>Micrococcales</taxon>
        <taxon>Jonesiaceae</taxon>
    </lineage>
</organism>
<accession>A0AAU7DTK1</accession>
<reference evidence="2" key="1">
    <citation type="submission" date="2024-02" db="EMBL/GenBank/DDBJ databases">
        <title>Tomenella chthoni gen. nov. sp. nov., a member of the family Jonesiaceae isolated from bat guano.</title>
        <authorList>
            <person name="Miller S.L."/>
            <person name="King J."/>
            <person name="Sankaranarayanan K."/>
            <person name="Lawson P.A."/>
        </authorList>
    </citation>
    <scope>NUCLEOTIDE SEQUENCE</scope>
    <source>
        <strain evidence="2">BS-20</strain>
    </source>
</reference>
<feature type="chain" id="PRO_5043638616" description="Lipoprotein" evidence="1">
    <location>
        <begin position="22"/>
        <end position="168"/>
    </location>
</feature>
<name>A0AAU7DTK1_9MICO</name>
<sequence>MFTRRATVLTAILTASLLVSCATGEAPTTQTESELAPHLNSVLDESDDVIEEIMAEFPDTEVVAREFNIYGCDEPGAGDSMGHWISAMAFSTTDIPGGVKAVREKFADIESSYGTKKQAVAYADGTTWPAPSHHLLLEDESGSYLLTFDGQASGIVQTRVDTACGQLR</sequence>
<proteinExistence type="predicted"/>
<keyword evidence="1" id="KW-0732">Signal</keyword>
<dbReference type="AlphaFoldDB" id="A0AAU7DTK1"/>
<gene>
    <name evidence="2" type="ORF">V5R04_09105</name>
</gene>
<dbReference type="PROSITE" id="PS51257">
    <property type="entry name" value="PROKAR_LIPOPROTEIN"/>
    <property type="match status" value="1"/>
</dbReference>
<evidence type="ECO:0000313" key="2">
    <source>
        <dbReference type="EMBL" id="XBH20405.1"/>
    </source>
</evidence>
<evidence type="ECO:0000256" key="1">
    <source>
        <dbReference type="SAM" id="SignalP"/>
    </source>
</evidence>
<feature type="signal peptide" evidence="1">
    <location>
        <begin position="1"/>
        <end position="21"/>
    </location>
</feature>